<name>A0A3B0ZM06_9ZZZZ</name>
<gene>
    <name evidence="1" type="ORF">MNBD_GAMMA12-2558</name>
</gene>
<dbReference type="EMBL" id="UOFL01000244">
    <property type="protein sequence ID" value="VAW82394.1"/>
    <property type="molecule type" value="Genomic_DNA"/>
</dbReference>
<evidence type="ECO:0000313" key="1">
    <source>
        <dbReference type="EMBL" id="VAW82394.1"/>
    </source>
</evidence>
<reference evidence="1" key="1">
    <citation type="submission" date="2018-06" db="EMBL/GenBank/DDBJ databases">
        <authorList>
            <person name="Zhirakovskaya E."/>
        </authorList>
    </citation>
    <scope>NUCLEOTIDE SEQUENCE</scope>
</reference>
<dbReference type="AlphaFoldDB" id="A0A3B0ZM06"/>
<sequence>MFDFLKKFMKSPEERWKRDNYLDKPIQYKINQNNWILTLSSAFIEYHDIETSEQVSKHDLLTAYSKNQKLGRLTKFIINAEFILETVEEIDNQLQLLHQCCPTELEYEIYDAINADSKQALKKIFNENYSEDKIDLEILYYLWEEREKYGSGFNYRIALIVSTMWQIRMAALQTIITEKMAWDYLYKLTNLIRSSLSMFSCWEEFLENLRLFNIIENYDNQAAQKDFENAIICLSKVTQSPLKIMPYNFGLDENNPYKLKSHSYKVIKPTDTKDLPAIQELTTLLKQDNKQALWNKLANLQQIKNYHLITKFSAEWGTNILSEEDIIELPQLYPKIHYAYLIRGDYYSSLADDARGEGTSDTVGEDNYRLFFERLSYAANDLQKAYELKPDDPLVWASLVDVLSHFNTEHTESLLAEIHQLIETYALDHPYCTIVVARYKQQRWGGSHDQGIDWANTVINGTKKGDVSRLIIFTVTIERYDYIRCFDEEEDLAESMFINKSLKSELNIYFDELISNIDKNPHNIASQLAFWYRECKDIERLRIIGRSIKPGYYNLYPLSDCYSDKKVIYFMNWIQAL</sequence>
<accession>A0A3B0ZM06</accession>
<protein>
    <recommendedName>
        <fullName evidence="2">DUF4034 domain-containing protein</fullName>
    </recommendedName>
</protein>
<organism evidence="1">
    <name type="scientific">hydrothermal vent metagenome</name>
    <dbReference type="NCBI Taxonomy" id="652676"/>
    <lineage>
        <taxon>unclassified sequences</taxon>
        <taxon>metagenomes</taxon>
        <taxon>ecological metagenomes</taxon>
    </lineage>
</organism>
<proteinExistence type="predicted"/>
<evidence type="ECO:0008006" key="2">
    <source>
        <dbReference type="Google" id="ProtNLM"/>
    </source>
</evidence>